<reference evidence="1" key="1">
    <citation type="journal article" date="2014" name="Front. Microbiol.">
        <title>High frequency of phylogenetically diverse reductive dehalogenase-homologous genes in deep subseafloor sedimentary metagenomes.</title>
        <authorList>
            <person name="Kawai M."/>
            <person name="Futagami T."/>
            <person name="Toyoda A."/>
            <person name="Takaki Y."/>
            <person name="Nishi S."/>
            <person name="Hori S."/>
            <person name="Arai W."/>
            <person name="Tsubouchi T."/>
            <person name="Morono Y."/>
            <person name="Uchiyama I."/>
            <person name="Ito T."/>
            <person name="Fujiyama A."/>
            <person name="Inagaki F."/>
            <person name="Takami H."/>
        </authorList>
    </citation>
    <scope>NUCLEOTIDE SEQUENCE</scope>
    <source>
        <strain evidence="1">Expedition CK06-06</strain>
    </source>
</reference>
<proteinExistence type="predicted"/>
<accession>X1K3P5</accession>
<protein>
    <submittedName>
        <fullName evidence="1">Uncharacterized protein</fullName>
    </submittedName>
</protein>
<evidence type="ECO:0000313" key="1">
    <source>
        <dbReference type="EMBL" id="GAH88285.1"/>
    </source>
</evidence>
<dbReference type="AlphaFoldDB" id="X1K3P5"/>
<feature type="non-terminal residue" evidence="1">
    <location>
        <position position="1"/>
    </location>
</feature>
<comment type="caution">
    <text evidence="1">The sequence shown here is derived from an EMBL/GenBank/DDBJ whole genome shotgun (WGS) entry which is preliminary data.</text>
</comment>
<name>X1K3P5_9ZZZZ</name>
<organism evidence="1">
    <name type="scientific">marine sediment metagenome</name>
    <dbReference type="NCBI Taxonomy" id="412755"/>
    <lineage>
        <taxon>unclassified sequences</taxon>
        <taxon>metagenomes</taxon>
        <taxon>ecological metagenomes</taxon>
    </lineage>
</organism>
<dbReference type="EMBL" id="BARU01038808">
    <property type="protein sequence ID" value="GAH88285.1"/>
    <property type="molecule type" value="Genomic_DNA"/>
</dbReference>
<sequence>FSRPLMALVEYSLDEEGRMTVRNDTARWYSYVDMTPQAEALFRFIEQTIDTELVEELAFLASYDETRKAIQEIVDMPDRQIDLFIRFCLQNNGRLSSRKRASHFDSLSEDEIAHMEQAIQSAYGSNTHEILTD</sequence>
<gene>
    <name evidence="1" type="ORF">S03H2_60249</name>
</gene>